<keyword evidence="1" id="KW-0472">Membrane</keyword>
<evidence type="ECO:0000256" key="1">
    <source>
        <dbReference type="SAM" id="Phobius"/>
    </source>
</evidence>
<evidence type="ECO:0000313" key="2">
    <source>
        <dbReference type="EMBL" id="SUQ24475.1"/>
    </source>
</evidence>
<evidence type="ECO:0008006" key="4">
    <source>
        <dbReference type="Google" id="ProtNLM"/>
    </source>
</evidence>
<protein>
    <recommendedName>
        <fullName evidence="4">DUF4153 domain-containing protein</fullName>
    </recommendedName>
</protein>
<feature type="transmembrane region" description="Helical" evidence="1">
    <location>
        <begin position="115"/>
        <end position="135"/>
    </location>
</feature>
<feature type="transmembrane region" description="Helical" evidence="1">
    <location>
        <begin position="372"/>
        <end position="391"/>
    </location>
</feature>
<feature type="transmembrane region" description="Helical" evidence="1">
    <location>
        <begin position="191"/>
        <end position="211"/>
    </location>
</feature>
<gene>
    <name evidence="2" type="ORF">SAMN05661053_1881</name>
</gene>
<organism evidence="2 3">
    <name type="scientific">Fibrobacter succinogenes</name>
    <name type="common">Bacteroides succinogenes</name>
    <dbReference type="NCBI Taxonomy" id="833"/>
    <lineage>
        <taxon>Bacteria</taxon>
        <taxon>Pseudomonadati</taxon>
        <taxon>Fibrobacterota</taxon>
        <taxon>Fibrobacteria</taxon>
        <taxon>Fibrobacterales</taxon>
        <taxon>Fibrobacteraceae</taxon>
        <taxon>Fibrobacter</taxon>
    </lineage>
</organism>
<feature type="transmembrane region" description="Helical" evidence="1">
    <location>
        <begin position="249"/>
        <end position="273"/>
    </location>
</feature>
<proteinExistence type="predicted"/>
<dbReference type="InterPro" id="IPR025291">
    <property type="entry name" value="DUF4153"/>
</dbReference>
<keyword evidence="1" id="KW-0812">Transmembrane</keyword>
<dbReference type="AlphaFoldDB" id="A0A380S5R3"/>
<sequence length="584" mass="67456">MFKLLKEYPSLILAAFKRFPLAIAFAFLSSIAFSYIFFIKDYNTVTFKKNLFSLWAATYPIAAMLIALTTSLIQEARKSTSKMPQILTSVGWLVISLTLSLCYVTSNNWGDKESIAHVIICIYVLVYITLIYGPFWNQKNENALWAFHNKINTPFIISFLITVLFSIASFVLLAVIIGLSKDNTDPGLTAFGLTFVFYFFTAFPVLCIAGIPSIDKCIEETPTLKNFVTTIKFNIKSKQFNFSFDRIKFIFLPLYALYIVVVYIYDITALLQWNLPTEAIFYQAVGALIFVILIQSEYYPAIIKTEPSSEKTIARVLSYTYIFPIVTATIAIVQRISEYGITSNRYCALMACIFCCIFVVLECILKIIPSKYVTIIFCAIITISLIGPFSVTNVTHNAWLKNIEKTLVSEGYNKYPLNEKEAKNFFSNLWEKDGRTASIIAYQVKKLHYRSIEKLYQYFPKESDLVDISKKYRSISRTVENDKLHTMPENFSKFAYVDYTFKHEDLVTRNDTLFFDYPLKDIDSTSSKVFSFYVPKQSWLDKDIKVLETEGARFEVEFIKFAQWENEKHQRERGLRLRGMLFME</sequence>
<feature type="transmembrane region" description="Helical" evidence="1">
    <location>
        <begin position="316"/>
        <end position="336"/>
    </location>
</feature>
<dbReference type="EMBL" id="UHJL01000002">
    <property type="protein sequence ID" value="SUQ24475.1"/>
    <property type="molecule type" value="Genomic_DNA"/>
</dbReference>
<evidence type="ECO:0000313" key="3">
    <source>
        <dbReference type="Proteomes" id="UP000255423"/>
    </source>
</evidence>
<feature type="transmembrane region" description="Helical" evidence="1">
    <location>
        <begin position="21"/>
        <end position="39"/>
    </location>
</feature>
<accession>A0A380S5R3</accession>
<name>A0A380S5R3_FIBSU</name>
<feature type="transmembrane region" description="Helical" evidence="1">
    <location>
        <begin position="279"/>
        <end position="295"/>
    </location>
</feature>
<reference evidence="2 3" key="1">
    <citation type="submission" date="2017-08" db="EMBL/GenBank/DDBJ databases">
        <authorList>
            <person name="de Groot N.N."/>
        </authorList>
    </citation>
    <scope>NUCLEOTIDE SEQUENCE [LARGE SCALE GENOMIC DNA]</scope>
    <source>
        <strain evidence="2 3">HM2</strain>
    </source>
</reference>
<feature type="transmembrane region" description="Helical" evidence="1">
    <location>
        <begin position="86"/>
        <end position="109"/>
    </location>
</feature>
<feature type="transmembrane region" description="Helical" evidence="1">
    <location>
        <begin position="51"/>
        <end position="74"/>
    </location>
</feature>
<feature type="transmembrane region" description="Helical" evidence="1">
    <location>
        <begin position="155"/>
        <end position="179"/>
    </location>
</feature>
<dbReference type="Proteomes" id="UP000255423">
    <property type="component" value="Unassembled WGS sequence"/>
</dbReference>
<keyword evidence="1" id="KW-1133">Transmembrane helix</keyword>
<feature type="transmembrane region" description="Helical" evidence="1">
    <location>
        <begin position="348"/>
        <end position="365"/>
    </location>
</feature>
<dbReference type="Pfam" id="PF13687">
    <property type="entry name" value="DUF4153"/>
    <property type="match status" value="1"/>
</dbReference>